<keyword evidence="8" id="KW-1185">Reference proteome</keyword>
<proteinExistence type="predicted"/>
<keyword evidence="5" id="KW-0804">Transcription</keyword>
<dbReference type="RefSeq" id="XP_013917410.1">
    <property type="nucleotide sequence ID" value="XM_014061935.1"/>
</dbReference>
<feature type="region of interest" description="Disordered" evidence="7">
    <location>
        <begin position="113"/>
        <end position="171"/>
    </location>
</feature>
<dbReference type="GO" id="GO:0005667">
    <property type="term" value="C:transcription regulator complex"/>
    <property type="evidence" value="ECO:0007669"/>
    <property type="project" value="TreeGrafter"/>
</dbReference>
<evidence type="ECO:0000313" key="10">
    <source>
        <dbReference type="RefSeq" id="XP_013917411.1"/>
    </source>
</evidence>
<dbReference type="PANTHER" id="PTHR11793:SF11">
    <property type="entry name" value="TRANSCRIPTION FACTOR 12"/>
    <property type="match status" value="1"/>
</dbReference>
<dbReference type="InterPro" id="IPR051098">
    <property type="entry name" value="NeuroDiff_E-box_TFs"/>
</dbReference>
<comment type="subcellular location">
    <subcellularLocation>
        <location evidence="1">Nucleus</location>
    </subcellularLocation>
</comment>
<dbReference type="OrthoDB" id="9428261at2759"/>
<dbReference type="GO" id="GO:0000981">
    <property type="term" value="F:DNA-binding transcription factor activity, RNA polymerase II-specific"/>
    <property type="evidence" value="ECO:0007669"/>
    <property type="project" value="TreeGrafter"/>
</dbReference>
<evidence type="ECO:0000313" key="11">
    <source>
        <dbReference type="RefSeq" id="XP_013917412.1"/>
    </source>
</evidence>
<evidence type="ECO:0000256" key="4">
    <source>
        <dbReference type="ARBA" id="ARBA00023125"/>
    </source>
</evidence>
<dbReference type="RefSeq" id="XP_013917412.1">
    <property type="nucleotide sequence ID" value="XM_014061937.1"/>
</dbReference>
<feature type="region of interest" description="Disordered" evidence="7">
    <location>
        <begin position="1"/>
        <end position="31"/>
    </location>
</feature>
<sequence length="209" mass="22665">MEERAAVIPWDASSQSSPSYEPTRDNGSLLGKSSDISIALEKLKHEAGFIDSPSYGDQLSDGQLEPSEGLSATPFLNSNLIGKASEKSQLPMFGRDAGLSGCQTSLLRSDVGVGRPEPLACSGKTGTPHYPFSSANPRRRPLRDSSSLDSLQTKKVRKVPPGLPSSVSPRGFKPFNRSTRLFMDLTFSVVKIQACHPARKEGRKLKYEI</sequence>
<dbReference type="RefSeq" id="XP_013917411.1">
    <property type="nucleotide sequence ID" value="XM_014061936.1"/>
</dbReference>
<feature type="region of interest" description="Disordered" evidence="7">
    <location>
        <begin position="51"/>
        <end position="75"/>
    </location>
</feature>
<keyword evidence="2" id="KW-0217">Developmental protein</keyword>
<dbReference type="AlphaFoldDB" id="A0A6I9XTP8"/>
<evidence type="ECO:0000256" key="2">
    <source>
        <dbReference type="ARBA" id="ARBA00022473"/>
    </source>
</evidence>
<evidence type="ECO:0000313" key="12">
    <source>
        <dbReference type="RefSeq" id="XP_013917413.1"/>
    </source>
</evidence>
<gene>
    <name evidence="9 10 11 12" type="primary">LOC106545393</name>
</gene>
<protein>
    <submittedName>
        <fullName evidence="9 10">Transcription factor 12-like</fullName>
    </submittedName>
</protein>
<keyword evidence="4" id="KW-0238">DNA-binding</keyword>
<evidence type="ECO:0000256" key="6">
    <source>
        <dbReference type="ARBA" id="ARBA00023242"/>
    </source>
</evidence>
<evidence type="ECO:0000256" key="3">
    <source>
        <dbReference type="ARBA" id="ARBA00023015"/>
    </source>
</evidence>
<dbReference type="GeneID" id="106545393"/>
<dbReference type="PANTHER" id="PTHR11793">
    <property type="entry name" value="BASIC HELIX-LOOP-HELIX TRANSCRIPTION FACTOR"/>
    <property type="match status" value="1"/>
</dbReference>
<dbReference type="GO" id="GO:0000785">
    <property type="term" value="C:chromatin"/>
    <property type="evidence" value="ECO:0007669"/>
    <property type="project" value="TreeGrafter"/>
</dbReference>
<dbReference type="Proteomes" id="UP000504617">
    <property type="component" value="Unplaced"/>
</dbReference>
<evidence type="ECO:0000256" key="5">
    <source>
        <dbReference type="ARBA" id="ARBA00023163"/>
    </source>
</evidence>
<reference evidence="9 10" key="1">
    <citation type="submission" date="2025-04" db="UniProtKB">
        <authorList>
            <consortium name="RefSeq"/>
        </authorList>
    </citation>
    <scope>IDENTIFICATION</scope>
    <source>
        <tissue evidence="9 10">Skeletal muscle</tissue>
    </source>
</reference>
<keyword evidence="3" id="KW-0805">Transcription regulation</keyword>
<evidence type="ECO:0000313" key="9">
    <source>
        <dbReference type="RefSeq" id="XP_013917410.1"/>
    </source>
</evidence>
<dbReference type="KEGG" id="tsr:106545393"/>
<evidence type="ECO:0000313" key="8">
    <source>
        <dbReference type="Proteomes" id="UP000504617"/>
    </source>
</evidence>
<dbReference type="RefSeq" id="XP_013917413.1">
    <property type="nucleotide sequence ID" value="XM_014061938.1"/>
</dbReference>
<dbReference type="GO" id="GO:0000978">
    <property type="term" value="F:RNA polymerase II cis-regulatory region sequence-specific DNA binding"/>
    <property type="evidence" value="ECO:0007669"/>
    <property type="project" value="TreeGrafter"/>
</dbReference>
<accession>A0A6I9XTP8</accession>
<name>A0A6I9XTP8_9SAUR</name>
<dbReference type="GO" id="GO:0005634">
    <property type="term" value="C:nucleus"/>
    <property type="evidence" value="ECO:0007669"/>
    <property type="project" value="UniProtKB-SubCell"/>
</dbReference>
<keyword evidence="6" id="KW-0539">Nucleus</keyword>
<organism evidence="8 11">
    <name type="scientific">Thamnophis sirtalis</name>
    <dbReference type="NCBI Taxonomy" id="35019"/>
    <lineage>
        <taxon>Eukaryota</taxon>
        <taxon>Metazoa</taxon>
        <taxon>Chordata</taxon>
        <taxon>Craniata</taxon>
        <taxon>Vertebrata</taxon>
        <taxon>Euteleostomi</taxon>
        <taxon>Lepidosauria</taxon>
        <taxon>Squamata</taxon>
        <taxon>Bifurcata</taxon>
        <taxon>Unidentata</taxon>
        <taxon>Episquamata</taxon>
        <taxon>Toxicofera</taxon>
        <taxon>Serpentes</taxon>
        <taxon>Colubroidea</taxon>
        <taxon>Colubridae</taxon>
        <taxon>Natricinae</taxon>
        <taxon>Thamnophis</taxon>
    </lineage>
</organism>
<evidence type="ECO:0000256" key="7">
    <source>
        <dbReference type="SAM" id="MobiDB-lite"/>
    </source>
</evidence>
<evidence type="ECO:0000256" key="1">
    <source>
        <dbReference type="ARBA" id="ARBA00004123"/>
    </source>
</evidence>